<gene>
    <name evidence="2" type="ORF">FHU31_003660</name>
</gene>
<dbReference type="AlphaFoldDB" id="A0A7X5ZE31"/>
<keyword evidence="3" id="KW-1185">Reference proteome</keyword>
<keyword evidence="2" id="KW-0418">Kinase</keyword>
<dbReference type="InterPro" id="IPR051409">
    <property type="entry name" value="Atypical_kinase_ADCK"/>
</dbReference>
<name>A0A7X5ZE31_9MYCO</name>
<dbReference type="Pfam" id="PF03109">
    <property type="entry name" value="ABC1"/>
    <property type="match status" value="1"/>
</dbReference>
<accession>A0A7X5ZE31</accession>
<keyword evidence="2" id="KW-0830">Ubiquinone</keyword>
<evidence type="ECO:0000313" key="2">
    <source>
        <dbReference type="EMBL" id="NIH96670.1"/>
    </source>
</evidence>
<dbReference type="PANTHER" id="PTHR43851">
    <property type="match status" value="1"/>
</dbReference>
<comment type="caution">
    <text evidence="2">The sequence shown here is derived from an EMBL/GenBank/DDBJ whole genome shotgun (WGS) entry which is preliminary data.</text>
</comment>
<dbReference type="GO" id="GO:0016301">
    <property type="term" value="F:kinase activity"/>
    <property type="evidence" value="ECO:0007669"/>
    <property type="project" value="UniProtKB-KW"/>
</dbReference>
<evidence type="ECO:0000313" key="3">
    <source>
        <dbReference type="Proteomes" id="UP000547444"/>
    </source>
</evidence>
<protein>
    <submittedName>
        <fullName evidence="2">Putative unusual protein kinase regulating ubiquinone biosynthesis (AarF/ABC1/UbiB family)</fullName>
    </submittedName>
</protein>
<dbReference type="SUPFAM" id="SSF56112">
    <property type="entry name" value="Protein kinase-like (PK-like)"/>
    <property type="match status" value="1"/>
</dbReference>
<organism evidence="2 3">
    <name type="scientific">Mycolicibacterium fluoranthenivorans</name>
    <dbReference type="NCBI Taxonomy" id="258505"/>
    <lineage>
        <taxon>Bacteria</taxon>
        <taxon>Bacillati</taxon>
        <taxon>Actinomycetota</taxon>
        <taxon>Actinomycetes</taxon>
        <taxon>Mycobacteriales</taxon>
        <taxon>Mycobacteriaceae</taxon>
        <taxon>Mycolicibacterium</taxon>
    </lineage>
</organism>
<dbReference type="InterPro" id="IPR011009">
    <property type="entry name" value="Kinase-like_dom_sf"/>
</dbReference>
<reference evidence="2 3" key="1">
    <citation type="submission" date="2020-03" db="EMBL/GenBank/DDBJ databases">
        <title>Sequencing the genomes of 1000 actinobacteria strains.</title>
        <authorList>
            <person name="Klenk H.-P."/>
        </authorList>
    </citation>
    <scope>NUCLEOTIDE SEQUENCE [LARGE SCALE GENOMIC DNA]</scope>
    <source>
        <strain evidence="2 3">DSM 44556</strain>
    </source>
</reference>
<evidence type="ECO:0000259" key="1">
    <source>
        <dbReference type="Pfam" id="PF03109"/>
    </source>
</evidence>
<keyword evidence="2" id="KW-0808">Transferase</keyword>
<feature type="domain" description="ABC1 atypical kinase-like" evidence="1">
    <location>
        <begin position="103"/>
        <end position="338"/>
    </location>
</feature>
<dbReference type="InterPro" id="IPR004147">
    <property type="entry name" value="ABC1_dom"/>
</dbReference>
<dbReference type="Proteomes" id="UP000547444">
    <property type="component" value="Unassembled WGS sequence"/>
</dbReference>
<proteinExistence type="predicted"/>
<dbReference type="PANTHER" id="PTHR43851:SF3">
    <property type="entry name" value="COENZYME Q8"/>
    <property type="match status" value="1"/>
</dbReference>
<dbReference type="EMBL" id="JAANOW010000002">
    <property type="protein sequence ID" value="NIH96670.1"/>
    <property type="molecule type" value="Genomic_DNA"/>
</dbReference>
<sequence length="461" mass="50950">MRMPDDRQPQGRVARGARLSKVAVTHVSRGALRRAREPFMSDDEKAAARDAEVLRLADDLVSALGAMKGAAMKLGQALSLLNLGLSSAEARDEFSRRLAPLYRRAPAVANAAMFGVIDRELGDRRRQLVSIEPEPLASASLGQVYRGVLDDGRAVAIKVQYPSAQSSVRADLKNLALLVRLRSRDLPNVGLEELVDELSDQILLELDYRREFANHRQVYQDHLGHPVFRIPEPIESLCTAKVLTSEYLDGTTLDQLGPVRPEVADHLGEAVYRFYCGGVHTTGRFCADPHPGNIVVLADGAVGFVDFGLYLTMDSAQLELERKVLGAVLAGDSRTAYEFARAGGFIVDETSMPEEMVMDYLTTVAAWHLAPGVVTITPKVAYRSLSQAILPRSEFRKGMYRQRVPREHLFSRRTEMSVCALLGDLQSSGPWRAISEEWILGGEPATAMGRRIAQWESTRLR</sequence>